<feature type="signal peptide" evidence="3">
    <location>
        <begin position="1"/>
        <end position="20"/>
    </location>
</feature>
<dbReference type="EMBL" id="PVWQ01000009">
    <property type="protein sequence ID" value="RDW72683.1"/>
    <property type="molecule type" value="Genomic_DNA"/>
</dbReference>
<feature type="region of interest" description="Disordered" evidence="2">
    <location>
        <begin position="153"/>
        <end position="187"/>
    </location>
</feature>
<dbReference type="Proteomes" id="UP000256690">
    <property type="component" value="Unassembled WGS sequence"/>
</dbReference>
<gene>
    <name evidence="5" type="ORF">DSM5745_07855</name>
</gene>
<keyword evidence="6" id="KW-1185">Reference proteome</keyword>
<dbReference type="InterPro" id="IPR018466">
    <property type="entry name" value="Kre9/Knh1-like_N"/>
</dbReference>
<dbReference type="OrthoDB" id="5420143at2759"/>
<dbReference type="PANTHER" id="PTHR35185">
    <property type="entry name" value="SERINE/THREONINE-RICH PROTEIN ADG2-RELATED"/>
    <property type="match status" value="1"/>
</dbReference>
<evidence type="ECO:0000259" key="4">
    <source>
        <dbReference type="Pfam" id="PF10342"/>
    </source>
</evidence>
<reference evidence="5 6" key="1">
    <citation type="journal article" date="2018" name="IMA Fungus">
        <title>IMA Genome-F 9: Draft genome sequence of Annulohypoxylon stygium, Aspergillus mulundensis, Berkeleyomyces basicola (syn. Thielaviopsis basicola), Ceratocystis smalleyi, two Cercospora beticola strains, Coleophoma cylindrospora, Fusarium fracticaudum, Phialophora cf. hyalina, and Morchella septimelata.</title>
        <authorList>
            <person name="Wingfield B.D."/>
            <person name="Bills G.F."/>
            <person name="Dong Y."/>
            <person name="Huang W."/>
            <person name="Nel W.J."/>
            <person name="Swalarsk-Parry B.S."/>
            <person name="Vaghefi N."/>
            <person name="Wilken P.M."/>
            <person name="An Z."/>
            <person name="de Beer Z.W."/>
            <person name="De Vos L."/>
            <person name="Chen L."/>
            <person name="Duong T.A."/>
            <person name="Gao Y."/>
            <person name="Hammerbacher A."/>
            <person name="Kikkert J.R."/>
            <person name="Li Y."/>
            <person name="Li H."/>
            <person name="Li K."/>
            <person name="Li Q."/>
            <person name="Liu X."/>
            <person name="Ma X."/>
            <person name="Naidoo K."/>
            <person name="Pethybridge S.J."/>
            <person name="Sun J."/>
            <person name="Steenkamp E.T."/>
            <person name="van der Nest M.A."/>
            <person name="van Wyk S."/>
            <person name="Wingfield M.J."/>
            <person name="Xiong C."/>
            <person name="Yue Q."/>
            <person name="Zhang X."/>
        </authorList>
    </citation>
    <scope>NUCLEOTIDE SEQUENCE [LARGE SCALE GENOMIC DNA]</scope>
    <source>
        <strain evidence="5 6">DSM 5745</strain>
    </source>
</reference>
<dbReference type="Pfam" id="PF10342">
    <property type="entry name" value="Kre9_KNH"/>
    <property type="match status" value="1"/>
</dbReference>
<feature type="compositionally biased region" description="Polar residues" evidence="2">
    <location>
        <begin position="169"/>
        <end position="181"/>
    </location>
</feature>
<dbReference type="AlphaFoldDB" id="A0A3D8RF58"/>
<keyword evidence="1 3" id="KW-0732">Signal</keyword>
<accession>A0A3D8RF58</accession>
<evidence type="ECO:0000256" key="1">
    <source>
        <dbReference type="ARBA" id="ARBA00022729"/>
    </source>
</evidence>
<organism evidence="5 6">
    <name type="scientific">Aspergillus mulundensis</name>
    <dbReference type="NCBI Taxonomy" id="1810919"/>
    <lineage>
        <taxon>Eukaryota</taxon>
        <taxon>Fungi</taxon>
        <taxon>Dikarya</taxon>
        <taxon>Ascomycota</taxon>
        <taxon>Pezizomycotina</taxon>
        <taxon>Eurotiomycetes</taxon>
        <taxon>Eurotiomycetidae</taxon>
        <taxon>Eurotiales</taxon>
        <taxon>Aspergillaceae</taxon>
        <taxon>Aspergillus</taxon>
        <taxon>Aspergillus subgen. Nidulantes</taxon>
    </lineage>
</organism>
<dbReference type="InterPro" id="IPR052479">
    <property type="entry name" value="GPI-anchor_Adhesion_Reg"/>
</dbReference>
<proteinExistence type="predicted"/>
<name>A0A3D8RF58_9EURO</name>
<evidence type="ECO:0000256" key="2">
    <source>
        <dbReference type="SAM" id="MobiDB-lite"/>
    </source>
</evidence>
<dbReference type="RefSeq" id="XP_026601903.1">
    <property type="nucleotide sequence ID" value="XM_026749871.1"/>
</dbReference>
<comment type="caution">
    <text evidence="5">The sequence shown here is derived from an EMBL/GenBank/DDBJ whole genome shotgun (WGS) entry which is preliminary data.</text>
</comment>
<evidence type="ECO:0000313" key="6">
    <source>
        <dbReference type="Proteomes" id="UP000256690"/>
    </source>
</evidence>
<feature type="domain" description="Yeast cell wall synthesis Kre9/Knh1-like N-terminal" evidence="4">
    <location>
        <begin position="25"/>
        <end position="116"/>
    </location>
</feature>
<dbReference type="STRING" id="1810919.A0A3D8RF58"/>
<evidence type="ECO:0000313" key="5">
    <source>
        <dbReference type="EMBL" id="RDW72683.1"/>
    </source>
</evidence>
<feature type="chain" id="PRO_5017592818" description="Yeast cell wall synthesis Kre9/Knh1-like N-terminal domain-containing protein" evidence="3">
    <location>
        <begin position="21"/>
        <end position="247"/>
    </location>
</feature>
<dbReference type="GeneID" id="38118225"/>
<sequence>MRSLLHFALPALLLDSLAAAISITEPTANSTFAAGSAITVNWTTVDTDPSSFSLYLWNFVSWPPSYVALATDIPTADESHTVQIPCDTNPEWGYQLSAINGTNVYIIYAQGERFTIDSPADGESCVDTVPSSSATPSPSTCDATTVYVTVTPTASSHHHGHHASVSPSLSTPTAVPSSTKYTKPGLVPKTIGWQSDYDHPVTLDHPPVPTAAPEEVGESSTKPVHVVTVTTTIGVPAPAGDDRCPAV</sequence>
<evidence type="ECO:0000256" key="3">
    <source>
        <dbReference type="SAM" id="SignalP"/>
    </source>
</evidence>
<protein>
    <recommendedName>
        <fullName evidence="4">Yeast cell wall synthesis Kre9/Knh1-like N-terminal domain-containing protein</fullName>
    </recommendedName>
</protein>
<dbReference type="PANTHER" id="PTHR35185:SF2">
    <property type="entry name" value="EXTRACELLULAR PROLINE-SERINE RICH PROTEIN (AFU_ORTHOLOGUE AFUA_8G07090)"/>
    <property type="match status" value="1"/>
</dbReference>